<dbReference type="EMBL" id="ACEQ02000035">
    <property type="protein sequence ID" value="EEZ74628.1"/>
    <property type="molecule type" value="Genomic_DNA"/>
</dbReference>
<evidence type="ECO:0000313" key="1">
    <source>
        <dbReference type="EMBL" id="EEZ74628.1"/>
    </source>
</evidence>
<proteinExistence type="predicted"/>
<dbReference type="Proteomes" id="UP000003843">
    <property type="component" value="Unassembled WGS sequence"/>
</dbReference>
<comment type="caution">
    <text evidence="1">The sequence shown here is derived from an EMBL/GenBank/DDBJ whole genome shotgun (WGS) entry which is preliminary data.</text>
</comment>
<evidence type="ECO:0000313" key="2">
    <source>
        <dbReference type="Proteomes" id="UP000003843"/>
    </source>
</evidence>
<dbReference type="AlphaFoldDB" id="D0WCR0"/>
<organism evidence="1 2">
    <name type="scientific">Neisseria lactamica ATCC 23970</name>
    <dbReference type="NCBI Taxonomy" id="546265"/>
    <lineage>
        <taxon>Bacteria</taxon>
        <taxon>Pseudomonadati</taxon>
        <taxon>Pseudomonadota</taxon>
        <taxon>Betaproteobacteria</taxon>
        <taxon>Neisseriales</taxon>
        <taxon>Neisseriaceae</taxon>
        <taxon>Neisseria</taxon>
    </lineage>
</organism>
<reference evidence="1 2" key="1">
    <citation type="submission" date="2009-10" db="EMBL/GenBank/DDBJ databases">
        <authorList>
            <person name="Weinstock G."/>
            <person name="Sodergren E."/>
            <person name="Clifton S."/>
            <person name="Fulton L."/>
            <person name="Fulton B."/>
            <person name="Courtney L."/>
            <person name="Fronick C."/>
            <person name="Harrison M."/>
            <person name="Strong C."/>
            <person name="Farmer C."/>
            <person name="Delahaunty K."/>
            <person name="Markovic C."/>
            <person name="Hall O."/>
            <person name="Minx P."/>
            <person name="Tomlinson C."/>
            <person name="Mitreva M."/>
            <person name="Nelson J."/>
            <person name="Hou S."/>
            <person name="Wollam A."/>
            <person name="Pepin K.H."/>
            <person name="Johnson M."/>
            <person name="Bhonagiri V."/>
            <person name="Nash W.E."/>
            <person name="Warren W."/>
            <person name="Chinwalla A."/>
            <person name="Mardis E.R."/>
            <person name="Wilson R.K."/>
        </authorList>
    </citation>
    <scope>NUCLEOTIDE SEQUENCE [LARGE SCALE GENOMIC DNA]</scope>
    <source>
        <strain evidence="1 2">ATCC 23970</strain>
    </source>
</reference>
<accession>D0WCR0</accession>
<sequence>MIFRQPLKKGILFVLHEIKRLDMIAPSLYIAETQRPDRADFLHLLQNISL</sequence>
<protein>
    <submittedName>
        <fullName evidence="1">Uncharacterized protein</fullName>
    </submittedName>
</protein>
<gene>
    <name evidence="1" type="ORF">NEILACOT_05344</name>
</gene>
<name>D0WCR0_NEILA</name>